<dbReference type="Proteomes" id="UP000095347">
    <property type="component" value="Unassembled WGS sequence"/>
</dbReference>
<dbReference type="STRING" id="28181.BEN30_06665"/>
<protein>
    <submittedName>
        <fullName evidence="1">Uncharacterized protein</fullName>
    </submittedName>
</protein>
<gene>
    <name evidence="1" type="ORF">BEN30_06665</name>
</gene>
<sequence>MERRALLRTYANPDRKLDYIVTLSGHLPGIHTRGGGERQRIVLRYVPDKLILETRSLGVYLEALAETVWSNPEDLAVTVLTDINNEVITRWIEVAVDVPELQHHAVDTHGVVIEDRQPGWDNPALLKRLARI</sequence>
<evidence type="ECO:0000313" key="2">
    <source>
        <dbReference type="Proteomes" id="UP000095347"/>
    </source>
</evidence>
<dbReference type="OrthoDB" id="8449321at2"/>
<dbReference type="EMBL" id="MCGG01000015">
    <property type="protein sequence ID" value="OEJ68295.1"/>
    <property type="molecule type" value="Genomic_DNA"/>
</dbReference>
<accession>A0A1E5QAF7</accession>
<name>A0A1E5QAF7_9PROT</name>
<reference evidence="2" key="1">
    <citation type="submission" date="2016-07" db="EMBL/GenBank/DDBJ databases">
        <authorList>
            <person name="Florea S."/>
            <person name="Webb J.S."/>
            <person name="Jaromczyk J."/>
            <person name="Schardl C.L."/>
        </authorList>
    </citation>
    <scope>NUCLEOTIDE SEQUENCE [LARGE SCALE GENOMIC DNA]</scope>
    <source>
        <strain evidence="2">MV-1</strain>
    </source>
</reference>
<proteinExistence type="predicted"/>
<dbReference type="AlphaFoldDB" id="A0A1E5QAF7"/>
<evidence type="ECO:0000313" key="1">
    <source>
        <dbReference type="EMBL" id="OEJ68295.1"/>
    </source>
</evidence>
<comment type="caution">
    <text evidence="1">The sequence shown here is derived from an EMBL/GenBank/DDBJ whole genome shotgun (WGS) entry which is preliminary data.</text>
</comment>
<organism evidence="1 2">
    <name type="scientific">Magnetovibrio blakemorei</name>
    <dbReference type="NCBI Taxonomy" id="28181"/>
    <lineage>
        <taxon>Bacteria</taxon>
        <taxon>Pseudomonadati</taxon>
        <taxon>Pseudomonadota</taxon>
        <taxon>Alphaproteobacteria</taxon>
        <taxon>Rhodospirillales</taxon>
        <taxon>Magnetovibrionaceae</taxon>
        <taxon>Magnetovibrio</taxon>
    </lineage>
</organism>
<keyword evidence="2" id="KW-1185">Reference proteome</keyword>